<dbReference type="InterPro" id="IPR006016">
    <property type="entry name" value="UspA"/>
</dbReference>
<evidence type="ECO:0000313" key="4">
    <source>
        <dbReference type="Proteomes" id="UP000075321"/>
    </source>
</evidence>
<reference evidence="3 4" key="1">
    <citation type="submission" date="2016-02" db="EMBL/GenBank/DDBJ databases">
        <title>Genome sequence of Halalkalicoccus paucihalophilus DSM 24557.</title>
        <authorList>
            <person name="Poehlein A."/>
            <person name="Daniel R."/>
        </authorList>
    </citation>
    <scope>NUCLEOTIDE SEQUENCE [LARGE SCALE GENOMIC DNA]</scope>
    <source>
        <strain evidence="3 4">DSM 24557</strain>
    </source>
</reference>
<gene>
    <name evidence="3" type="ORF">HAPAU_02410</name>
</gene>
<dbReference type="PANTHER" id="PTHR46268">
    <property type="entry name" value="STRESS RESPONSE PROTEIN NHAX"/>
    <property type="match status" value="1"/>
</dbReference>
<dbReference type="Gene3D" id="3.40.50.620">
    <property type="entry name" value="HUPs"/>
    <property type="match status" value="1"/>
</dbReference>
<dbReference type="PRINTS" id="PR01438">
    <property type="entry name" value="UNVRSLSTRESS"/>
</dbReference>
<organism evidence="3 4">
    <name type="scientific">Halalkalicoccus paucihalophilus</name>
    <dbReference type="NCBI Taxonomy" id="1008153"/>
    <lineage>
        <taxon>Archaea</taxon>
        <taxon>Methanobacteriati</taxon>
        <taxon>Methanobacteriota</taxon>
        <taxon>Stenosarchaea group</taxon>
        <taxon>Halobacteria</taxon>
        <taxon>Halobacteriales</taxon>
        <taxon>Halococcaceae</taxon>
        <taxon>Halalkalicoccus</taxon>
    </lineage>
</organism>
<dbReference type="EMBL" id="LTAZ01000001">
    <property type="protein sequence ID" value="KYH27573.1"/>
    <property type="molecule type" value="Genomic_DNA"/>
</dbReference>
<sequence>MLARVLVAMDGSRMAERALEFAVEAHPDAEITVLSVVGVPSWFMGEAVGLSLSESVPEAAAEHAKPILDRAREITAEHDRGIDTAVALGPPSRAIVERAGDFDAVVIGSHGRDLSSRLLIGNTAELVVRRSPVPVTVVR</sequence>
<dbReference type="PATRIC" id="fig|1008153.3.peg.245"/>
<proteinExistence type="inferred from homology"/>
<dbReference type="InterPro" id="IPR014729">
    <property type="entry name" value="Rossmann-like_a/b/a_fold"/>
</dbReference>
<dbReference type="Pfam" id="PF00582">
    <property type="entry name" value="Usp"/>
    <property type="match status" value="1"/>
</dbReference>
<comment type="similarity">
    <text evidence="1">Belongs to the universal stress protein A family.</text>
</comment>
<comment type="caution">
    <text evidence="3">The sequence shown here is derived from an EMBL/GenBank/DDBJ whole genome shotgun (WGS) entry which is preliminary data.</text>
</comment>
<dbReference type="RefSeq" id="WP_066378508.1">
    <property type="nucleotide sequence ID" value="NZ_LTAZ01000001.1"/>
</dbReference>
<dbReference type="Proteomes" id="UP000075321">
    <property type="component" value="Unassembled WGS sequence"/>
</dbReference>
<accession>A0A151AIW7</accession>
<dbReference type="AlphaFoldDB" id="A0A151AIW7"/>
<dbReference type="PANTHER" id="PTHR46268:SF24">
    <property type="entry name" value="UNIVERSAL STRESS PROTEIN"/>
    <property type="match status" value="1"/>
</dbReference>
<evidence type="ECO:0000313" key="3">
    <source>
        <dbReference type="EMBL" id="KYH27573.1"/>
    </source>
</evidence>
<dbReference type="InterPro" id="IPR006015">
    <property type="entry name" value="Universal_stress_UspA"/>
</dbReference>
<feature type="domain" description="UspA" evidence="2">
    <location>
        <begin position="1"/>
        <end position="139"/>
    </location>
</feature>
<evidence type="ECO:0000256" key="1">
    <source>
        <dbReference type="ARBA" id="ARBA00008791"/>
    </source>
</evidence>
<dbReference type="SUPFAM" id="SSF52402">
    <property type="entry name" value="Adenine nucleotide alpha hydrolases-like"/>
    <property type="match status" value="1"/>
</dbReference>
<dbReference type="OrthoDB" id="105697at2157"/>
<name>A0A151AIW7_9EURY</name>
<dbReference type="CDD" id="cd00293">
    <property type="entry name" value="USP-like"/>
    <property type="match status" value="1"/>
</dbReference>
<evidence type="ECO:0000259" key="2">
    <source>
        <dbReference type="Pfam" id="PF00582"/>
    </source>
</evidence>
<keyword evidence="4" id="KW-1185">Reference proteome</keyword>
<protein>
    <submittedName>
        <fullName evidence="3">Universal stress protein</fullName>
    </submittedName>
</protein>